<evidence type="ECO:0000313" key="2">
    <source>
        <dbReference type="Proteomes" id="UP000245765"/>
    </source>
</evidence>
<dbReference type="SUPFAM" id="SSF53850">
    <property type="entry name" value="Periplasmic binding protein-like II"/>
    <property type="match status" value="1"/>
</dbReference>
<evidence type="ECO:0008006" key="3">
    <source>
        <dbReference type="Google" id="ProtNLM"/>
    </source>
</evidence>
<name>A0A317FCF1_9PROT</name>
<sequence>MTTPPAFFCGAIKTAVERLDWPGHPEIAWGTVGALRDRVLEGERPAVIVVSDDALERLAARGLIRREAILKLGLAGTGLALREGAPRRPIDTPDAFRAALLAAESIGWAEGSSGATAGKHFEAVIEKLGIADAVRAKAKLVRFGVEAVAACGRGEVELAVSQVTEIVNRPGVSLLGEFPPPYDLATGYAAAPVADGAQAEAILAMLGSPAMRNALDAIGFRQERAP</sequence>
<organism evidence="1 2">
    <name type="scientific">Falsiroseomonas bella</name>
    <dbReference type="NCBI Taxonomy" id="2184016"/>
    <lineage>
        <taxon>Bacteria</taxon>
        <taxon>Pseudomonadati</taxon>
        <taxon>Pseudomonadota</taxon>
        <taxon>Alphaproteobacteria</taxon>
        <taxon>Acetobacterales</taxon>
        <taxon>Roseomonadaceae</taxon>
        <taxon>Falsiroseomonas</taxon>
    </lineage>
</organism>
<proteinExistence type="predicted"/>
<gene>
    <name evidence="1" type="ORF">DFH01_15320</name>
</gene>
<evidence type="ECO:0000313" key="1">
    <source>
        <dbReference type="EMBL" id="PWS36515.1"/>
    </source>
</evidence>
<comment type="caution">
    <text evidence="1">The sequence shown here is derived from an EMBL/GenBank/DDBJ whole genome shotgun (WGS) entry which is preliminary data.</text>
</comment>
<dbReference type="Proteomes" id="UP000245765">
    <property type="component" value="Unassembled WGS sequence"/>
</dbReference>
<dbReference type="EMBL" id="QGNA01000003">
    <property type="protein sequence ID" value="PWS36515.1"/>
    <property type="molecule type" value="Genomic_DNA"/>
</dbReference>
<protein>
    <recommendedName>
        <fullName evidence="3">Molybdate ABC transporter substrate-binding protein</fullName>
    </recommendedName>
</protein>
<dbReference type="OrthoDB" id="7255945at2"/>
<dbReference type="AlphaFoldDB" id="A0A317FCF1"/>
<dbReference type="Gene3D" id="3.40.190.10">
    <property type="entry name" value="Periplasmic binding protein-like II"/>
    <property type="match status" value="2"/>
</dbReference>
<accession>A0A317FCF1</accession>
<keyword evidence="2" id="KW-1185">Reference proteome</keyword>
<dbReference type="Pfam" id="PF13531">
    <property type="entry name" value="SBP_bac_11"/>
    <property type="match status" value="1"/>
</dbReference>
<reference evidence="2" key="1">
    <citation type="submission" date="2018-05" db="EMBL/GenBank/DDBJ databases">
        <authorList>
            <person name="Du Z."/>
            <person name="Wang X."/>
        </authorList>
    </citation>
    <scope>NUCLEOTIDE SEQUENCE [LARGE SCALE GENOMIC DNA]</scope>
    <source>
        <strain evidence="2">CQN31</strain>
    </source>
</reference>
<dbReference type="RefSeq" id="WP_109871308.1">
    <property type="nucleotide sequence ID" value="NZ_QGNA01000003.1"/>
</dbReference>